<dbReference type="AlphaFoldDB" id="A0A843TV25"/>
<dbReference type="Proteomes" id="UP000652761">
    <property type="component" value="Unassembled WGS sequence"/>
</dbReference>
<reference evidence="4" key="1">
    <citation type="submission" date="2017-07" db="EMBL/GenBank/DDBJ databases">
        <title>Taro Niue Genome Assembly and Annotation.</title>
        <authorList>
            <person name="Atibalentja N."/>
            <person name="Keating K."/>
            <person name="Fields C.J."/>
        </authorList>
    </citation>
    <scope>NUCLEOTIDE SEQUENCE</scope>
    <source>
        <strain evidence="4">Niue_2</strain>
        <tissue evidence="4">Leaf</tissue>
    </source>
</reference>
<proteinExistence type="inferred from homology"/>
<comment type="caution">
    <text evidence="4">The sequence shown here is derived from an EMBL/GenBank/DDBJ whole genome shotgun (WGS) entry which is preliminary data.</text>
</comment>
<dbReference type="GO" id="GO:0005546">
    <property type="term" value="F:phosphatidylinositol-4,5-bisphosphate binding"/>
    <property type="evidence" value="ECO:0007669"/>
    <property type="project" value="InterPro"/>
</dbReference>
<protein>
    <recommendedName>
        <fullName evidence="3">Exocyst complex subunit Exo70 C-terminal domain-containing protein</fullName>
    </recommendedName>
</protein>
<gene>
    <name evidence="4" type="ORF">Taro_005691</name>
</gene>
<dbReference type="Gene3D" id="1.20.1280.170">
    <property type="entry name" value="Exocyst complex component Exo70"/>
    <property type="match status" value="1"/>
</dbReference>
<dbReference type="GO" id="GO:0006887">
    <property type="term" value="P:exocytosis"/>
    <property type="evidence" value="ECO:0007669"/>
    <property type="project" value="InterPro"/>
</dbReference>
<sequence length="104" mass="11903">KNPFTPPSRFACCRLQKGQQTPLALTVLTASWDNHLASTHKWTVSTPLEIPKHTQRNNPTPWSSSPFLELVVLKKKRSPERVFQILDMYGTIAELWPEIESVFS</sequence>
<feature type="domain" description="Exocyst complex subunit Exo70 C-terminal" evidence="3">
    <location>
        <begin position="68"/>
        <end position="104"/>
    </location>
</feature>
<feature type="non-terminal residue" evidence="4">
    <location>
        <position position="104"/>
    </location>
</feature>
<comment type="similarity">
    <text evidence="1">Belongs to the EXO70 family.</text>
</comment>
<dbReference type="InterPro" id="IPR016159">
    <property type="entry name" value="Cullin_repeat-like_dom_sf"/>
</dbReference>
<evidence type="ECO:0000313" key="4">
    <source>
        <dbReference type="EMBL" id="MQL73350.1"/>
    </source>
</evidence>
<keyword evidence="2" id="KW-0813">Transport</keyword>
<evidence type="ECO:0000259" key="3">
    <source>
        <dbReference type="Pfam" id="PF03081"/>
    </source>
</evidence>
<dbReference type="OrthoDB" id="1922221at2759"/>
<evidence type="ECO:0000256" key="1">
    <source>
        <dbReference type="ARBA" id="ARBA00006756"/>
    </source>
</evidence>
<accession>A0A843TV25</accession>
<name>A0A843TV25_COLES</name>
<evidence type="ECO:0000313" key="5">
    <source>
        <dbReference type="Proteomes" id="UP000652761"/>
    </source>
</evidence>
<dbReference type="InterPro" id="IPR046364">
    <property type="entry name" value="Exo70_C"/>
</dbReference>
<organism evidence="4 5">
    <name type="scientific">Colocasia esculenta</name>
    <name type="common">Wild taro</name>
    <name type="synonym">Arum esculentum</name>
    <dbReference type="NCBI Taxonomy" id="4460"/>
    <lineage>
        <taxon>Eukaryota</taxon>
        <taxon>Viridiplantae</taxon>
        <taxon>Streptophyta</taxon>
        <taxon>Embryophyta</taxon>
        <taxon>Tracheophyta</taxon>
        <taxon>Spermatophyta</taxon>
        <taxon>Magnoliopsida</taxon>
        <taxon>Liliopsida</taxon>
        <taxon>Araceae</taxon>
        <taxon>Aroideae</taxon>
        <taxon>Colocasieae</taxon>
        <taxon>Colocasia</taxon>
    </lineage>
</organism>
<keyword evidence="5" id="KW-1185">Reference proteome</keyword>
<evidence type="ECO:0000256" key="2">
    <source>
        <dbReference type="ARBA" id="ARBA00022448"/>
    </source>
</evidence>
<dbReference type="EMBL" id="NMUH01000162">
    <property type="protein sequence ID" value="MQL73350.1"/>
    <property type="molecule type" value="Genomic_DNA"/>
</dbReference>
<dbReference type="GO" id="GO:0000145">
    <property type="term" value="C:exocyst"/>
    <property type="evidence" value="ECO:0007669"/>
    <property type="project" value="InterPro"/>
</dbReference>
<dbReference type="SUPFAM" id="SSF74788">
    <property type="entry name" value="Cullin repeat-like"/>
    <property type="match status" value="1"/>
</dbReference>
<dbReference type="Pfam" id="PF03081">
    <property type="entry name" value="Exo70_C"/>
    <property type="match status" value="1"/>
</dbReference>